<dbReference type="InterPro" id="IPR005366">
    <property type="entry name" value="EMC8/9"/>
</dbReference>
<dbReference type="PROSITE" id="PS50249">
    <property type="entry name" value="MPN"/>
    <property type="match status" value="1"/>
</dbReference>
<dbReference type="Pfam" id="PF03665">
    <property type="entry name" value="UPF0172"/>
    <property type="match status" value="1"/>
</dbReference>
<protein>
    <submittedName>
        <fullName evidence="5">ER membrane protein complex subunit 9 isoform X1</fullName>
    </submittedName>
</protein>
<evidence type="ECO:0000259" key="3">
    <source>
        <dbReference type="PROSITE" id="PS50249"/>
    </source>
</evidence>
<gene>
    <name evidence="5" type="primary">EMC9</name>
</gene>
<evidence type="ECO:0000256" key="2">
    <source>
        <dbReference type="ARBA" id="ARBA00046436"/>
    </source>
</evidence>
<evidence type="ECO:0000313" key="4">
    <source>
        <dbReference type="Proteomes" id="UP001190640"/>
    </source>
</evidence>
<organism evidence="4 5">
    <name type="scientific">Eublepharis macularius</name>
    <name type="common">Leopard gecko</name>
    <name type="synonym">Cyrtodactylus macularius</name>
    <dbReference type="NCBI Taxonomy" id="481883"/>
    <lineage>
        <taxon>Eukaryota</taxon>
        <taxon>Metazoa</taxon>
        <taxon>Chordata</taxon>
        <taxon>Craniata</taxon>
        <taxon>Vertebrata</taxon>
        <taxon>Euteleostomi</taxon>
        <taxon>Lepidosauria</taxon>
        <taxon>Squamata</taxon>
        <taxon>Bifurcata</taxon>
        <taxon>Gekkota</taxon>
        <taxon>Eublepharidae</taxon>
        <taxon>Eublepharinae</taxon>
        <taxon>Eublepharis</taxon>
    </lineage>
</organism>
<dbReference type="RefSeq" id="XP_054850535.1">
    <property type="nucleotide sequence ID" value="XM_054994560.1"/>
</dbReference>
<dbReference type="CTD" id="51016"/>
<feature type="domain" description="MPN" evidence="3">
    <location>
        <begin position="7"/>
        <end position="147"/>
    </location>
</feature>
<dbReference type="InterPro" id="IPR037518">
    <property type="entry name" value="MPN"/>
</dbReference>
<keyword evidence="4" id="KW-1185">Reference proteome</keyword>
<dbReference type="PANTHER" id="PTHR12941:SF12">
    <property type="entry name" value="ER MEMBRANE PROTEIN COMPLEX SUBUNIT 9"/>
    <property type="match status" value="1"/>
</dbReference>
<dbReference type="Proteomes" id="UP001190640">
    <property type="component" value="Chromosome 12"/>
</dbReference>
<dbReference type="PANTHER" id="PTHR12941">
    <property type="entry name" value="ER MEMBRANE PROTEIN COMPLEX"/>
    <property type="match status" value="1"/>
</dbReference>
<evidence type="ECO:0000313" key="5">
    <source>
        <dbReference type="RefSeq" id="XP_054850535.1"/>
    </source>
</evidence>
<dbReference type="GeneID" id="129340017"/>
<evidence type="ECO:0000256" key="1">
    <source>
        <dbReference type="ARBA" id="ARBA00007461"/>
    </source>
</evidence>
<name>A0AA97LC36_EUBMA</name>
<sequence>MERKGEVEICARAYVKMCLHAARYPHMAVNGLLLAQKRQATMAGQPDCLCITDCIPLFHSNLSLTVMLEVALNQIDLWSTESDLLLAGYYQANSGIDDKSPSPLAQKTAGRIAELYDDAVLIMLDNHKFTTNPRVPPIIVLEQKDRQWVPKDKNLIMWRDWESSRHICKSLLEAKAYTQLVDFDVHLDDIREDWTNQQLNTEIAQLVSVANGSA</sequence>
<dbReference type="KEGG" id="emc:129340017"/>
<dbReference type="GO" id="GO:0072546">
    <property type="term" value="C:EMC complex"/>
    <property type="evidence" value="ECO:0007669"/>
    <property type="project" value="InterPro"/>
</dbReference>
<dbReference type="CDD" id="cd08060">
    <property type="entry name" value="MPN_UPF0172"/>
    <property type="match status" value="1"/>
</dbReference>
<comment type="similarity">
    <text evidence="1">Belongs to the EMC8/EMC9 family.</text>
</comment>
<dbReference type="AlphaFoldDB" id="A0AA97LC36"/>
<reference evidence="5" key="1">
    <citation type="submission" date="2025-08" db="UniProtKB">
        <authorList>
            <consortium name="RefSeq"/>
        </authorList>
    </citation>
    <scope>IDENTIFICATION</scope>
    <source>
        <tissue evidence="5">Blood</tissue>
    </source>
</reference>
<comment type="subunit">
    <text evidence="2">Component of the ER membrane protein complex (EMC). EMC8 and EMC9 are mutually exclusive subunits of the EMC complex.</text>
</comment>
<accession>A0AA97LC36</accession>
<proteinExistence type="inferred from homology"/>